<dbReference type="EMBL" id="OZ034820">
    <property type="protein sequence ID" value="CAL1402360.1"/>
    <property type="molecule type" value="Genomic_DNA"/>
</dbReference>
<organism evidence="2 3">
    <name type="scientific">Linum trigynum</name>
    <dbReference type="NCBI Taxonomy" id="586398"/>
    <lineage>
        <taxon>Eukaryota</taxon>
        <taxon>Viridiplantae</taxon>
        <taxon>Streptophyta</taxon>
        <taxon>Embryophyta</taxon>
        <taxon>Tracheophyta</taxon>
        <taxon>Spermatophyta</taxon>
        <taxon>Magnoliopsida</taxon>
        <taxon>eudicotyledons</taxon>
        <taxon>Gunneridae</taxon>
        <taxon>Pentapetalae</taxon>
        <taxon>rosids</taxon>
        <taxon>fabids</taxon>
        <taxon>Malpighiales</taxon>
        <taxon>Linaceae</taxon>
        <taxon>Linum</taxon>
    </lineage>
</organism>
<dbReference type="Proteomes" id="UP001497516">
    <property type="component" value="Chromosome 7"/>
</dbReference>
<dbReference type="AlphaFoldDB" id="A0AAV2FVK7"/>
<feature type="domain" description="Transposase-associated" evidence="1">
    <location>
        <begin position="3"/>
        <end position="75"/>
    </location>
</feature>
<dbReference type="Pfam" id="PF13963">
    <property type="entry name" value="Transpos_assoc"/>
    <property type="match status" value="1"/>
</dbReference>
<protein>
    <recommendedName>
        <fullName evidence="1">Transposase-associated domain-containing protein</fullName>
    </recommendedName>
</protein>
<sequence length="191" mass="22254">MDKSWMKKKRFSTDYIQGVRSFISFIEQHLGHNDDVHCPCKRCLNVYKEPLEGVFAHLMINGIDHGYTTWVYHGEPSHSHMNDITNGDVDNVVGGDEDFDDELFDLLDEYQNFIHSEVSDGGDLTDKSYEDCVEMLGTGCFVSYVHFKQKAQQESGELSKMEFFKWLDTKDTGVWRNPHKKEQYESLTYEK</sequence>
<gene>
    <name evidence="2" type="ORF">LTRI10_LOCUS42366</name>
</gene>
<keyword evidence="3" id="KW-1185">Reference proteome</keyword>
<proteinExistence type="predicted"/>
<accession>A0AAV2FVK7</accession>
<evidence type="ECO:0000313" key="2">
    <source>
        <dbReference type="EMBL" id="CAL1402360.1"/>
    </source>
</evidence>
<reference evidence="2 3" key="1">
    <citation type="submission" date="2024-04" db="EMBL/GenBank/DDBJ databases">
        <authorList>
            <person name="Fracassetti M."/>
        </authorList>
    </citation>
    <scope>NUCLEOTIDE SEQUENCE [LARGE SCALE GENOMIC DNA]</scope>
</reference>
<name>A0AAV2FVK7_9ROSI</name>
<dbReference type="InterPro" id="IPR029480">
    <property type="entry name" value="Transpos_assoc"/>
</dbReference>
<evidence type="ECO:0000259" key="1">
    <source>
        <dbReference type="Pfam" id="PF13963"/>
    </source>
</evidence>
<evidence type="ECO:0000313" key="3">
    <source>
        <dbReference type="Proteomes" id="UP001497516"/>
    </source>
</evidence>